<sequence>MKKKVNLLQYCFLLILVIPLLSNCTNEKDDPKPVVDCSKSGLLINVDNIEAASGCASSDASVSVSAEGGEGEITFSIDNGAFQSSGTFSNLSAGNFTITAKDDNGCEVSTEVPVGVEGATLAISSVSVTVAGCEDSNGQLSVTAAGDGIILYKLNEGSFQASSTFSGLTAGIYTVTIKDDTDCEVSSQKKVLNGTSYEQQVKEIIMTNCAISGCHNGDNGSDRNWTVFSNVQNKAARIKELTQDGTMPLTGSITEEEKALIACWVDDGALDN</sequence>
<dbReference type="EMBL" id="AMZN01000029">
    <property type="protein sequence ID" value="ELR71974.1"/>
    <property type="molecule type" value="Genomic_DNA"/>
</dbReference>
<dbReference type="AlphaFoldDB" id="L8JWI1"/>
<reference evidence="2 3" key="1">
    <citation type="submission" date="2012-12" db="EMBL/GenBank/DDBJ databases">
        <title>Genome assembly of Fulvivirga imtechensis AK7.</title>
        <authorList>
            <person name="Nupur N."/>
            <person name="Khatri I."/>
            <person name="Kumar R."/>
            <person name="Subramanian S."/>
            <person name="Pinnaka A."/>
        </authorList>
    </citation>
    <scope>NUCLEOTIDE SEQUENCE [LARGE SCALE GENOMIC DNA]</scope>
    <source>
        <strain evidence="2 3">AK7</strain>
    </source>
</reference>
<keyword evidence="3" id="KW-1185">Reference proteome</keyword>
<protein>
    <recommendedName>
        <fullName evidence="4">SprB repeat-containing protein</fullName>
    </recommendedName>
</protein>
<gene>
    <name evidence="2" type="ORF">C900_01969</name>
</gene>
<accession>L8JWI1</accession>
<dbReference type="RefSeq" id="WP_009579416.1">
    <property type="nucleotide sequence ID" value="NZ_AMZN01000029.1"/>
</dbReference>
<keyword evidence="1" id="KW-0732">Signal</keyword>
<evidence type="ECO:0008006" key="4">
    <source>
        <dbReference type="Google" id="ProtNLM"/>
    </source>
</evidence>
<feature type="signal peptide" evidence="1">
    <location>
        <begin position="1"/>
        <end position="22"/>
    </location>
</feature>
<dbReference type="eggNOG" id="COG3291">
    <property type="taxonomic scope" value="Bacteria"/>
</dbReference>
<comment type="caution">
    <text evidence="2">The sequence shown here is derived from an EMBL/GenBank/DDBJ whole genome shotgun (WGS) entry which is preliminary data.</text>
</comment>
<evidence type="ECO:0000256" key="1">
    <source>
        <dbReference type="SAM" id="SignalP"/>
    </source>
</evidence>
<dbReference type="OrthoDB" id="1524994at2"/>
<evidence type="ECO:0000313" key="2">
    <source>
        <dbReference type="EMBL" id="ELR71974.1"/>
    </source>
</evidence>
<name>L8JWI1_9BACT</name>
<dbReference type="STRING" id="1237149.C900_01969"/>
<evidence type="ECO:0000313" key="3">
    <source>
        <dbReference type="Proteomes" id="UP000011135"/>
    </source>
</evidence>
<feature type="chain" id="PRO_5003993475" description="SprB repeat-containing protein" evidence="1">
    <location>
        <begin position="23"/>
        <end position="272"/>
    </location>
</feature>
<dbReference type="Proteomes" id="UP000011135">
    <property type="component" value="Unassembled WGS sequence"/>
</dbReference>
<proteinExistence type="predicted"/>
<organism evidence="2 3">
    <name type="scientific">Fulvivirga imtechensis AK7</name>
    <dbReference type="NCBI Taxonomy" id="1237149"/>
    <lineage>
        <taxon>Bacteria</taxon>
        <taxon>Pseudomonadati</taxon>
        <taxon>Bacteroidota</taxon>
        <taxon>Cytophagia</taxon>
        <taxon>Cytophagales</taxon>
        <taxon>Fulvivirgaceae</taxon>
        <taxon>Fulvivirga</taxon>
    </lineage>
</organism>